<protein>
    <submittedName>
        <fullName evidence="3">Transposase</fullName>
    </submittedName>
</protein>
<dbReference type="InterPro" id="IPR051399">
    <property type="entry name" value="RNA-guided_DNA_endo/Transpos"/>
</dbReference>
<evidence type="ECO:0000256" key="1">
    <source>
        <dbReference type="ARBA" id="ARBA00023125"/>
    </source>
</evidence>
<dbReference type="RefSeq" id="WP_310930857.1">
    <property type="nucleotide sequence ID" value="NZ_JAMQOQ010000009.1"/>
</dbReference>
<organism evidence="3 4">
    <name type="scientific">Halogeometricum luteum</name>
    <dbReference type="NCBI Taxonomy" id="2950537"/>
    <lineage>
        <taxon>Archaea</taxon>
        <taxon>Methanobacteriati</taxon>
        <taxon>Methanobacteriota</taxon>
        <taxon>Stenosarchaea group</taxon>
        <taxon>Halobacteria</taxon>
        <taxon>Halobacteriales</taxon>
        <taxon>Haloferacaceae</taxon>
        <taxon>Halogeometricum</taxon>
    </lineage>
</organism>
<dbReference type="EMBL" id="JAMQOQ010000009">
    <property type="protein sequence ID" value="MDS0296926.1"/>
    <property type="molecule type" value="Genomic_DNA"/>
</dbReference>
<evidence type="ECO:0000313" key="4">
    <source>
        <dbReference type="Proteomes" id="UP001254813"/>
    </source>
</evidence>
<dbReference type="NCBIfam" id="NF040570">
    <property type="entry name" value="guided_TnpB"/>
    <property type="match status" value="1"/>
</dbReference>
<evidence type="ECO:0000313" key="3">
    <source>
        <dbReference type="EMBL" id="MDS0296926.1"/>
    </source>
</evidence>
<name>A0ABU2G7Z6_9EURY</name>
<dbReference type="PANTHER" id="PTHR30405">
    <property type="entry name" value="TRANSPOSASE"/>
    <property type="match status" value="1"/>
</dbReference>
<sequence>MEVRRTVPVKLDVDSADADLLRETIQQFLDAANYVVDVAQDGEWVETRKSTLHEETYSVIRDRTDLHSNHVQSARDRAVDALKSVVAKWKQGEYASLPTFTSRFCEYNQRNATFYDDHATLSTVGGRVTVGYDFPDENRDTPHSQYLLNDDYETTGATLHEREGEFYLHIRTTADVDAPDRPENGTVLGVDLGVGNIAVTSTGVFWSADELNHWHREYEKRRGSLAQCGTRWAHENIQSVGRTETGWFEQMLHRVANGIVTKAVETGCSYIAFERLTNIRKRLPHAKWHHLWPFQRLTGYVKYKAEARGITVQVVNPQYTSQRCSTCGFTHEDNRPSRESLRCQDCGYENHADYNAVARTCSSGGQPDAGRLATAKNIGLKLLRNQTEAEGGAPVGVRLNSGMLNTNGVVPVPDSVRVGVHAECHGL</sequence>
<accession>A0ABU2G7Z6</accession>
<dbReference type="Pfam" id="PF07282">
    <property type="entry name" value="Cas12f1-like_TNB"/>
    <property type="match status" value="1"/>
</dbReference>
<proteinExistence type="predicted"/>
<dbReference type="Proteomes" id="UP001254813">
    <property type="component" value="Unassembled WGS sequence"/>
</dbReference>
<dbReference type="NCBIfam" id="TIGR01766">
    <property type="entry name" value="IS200/IS605 family accessory protein TnpB-like domain"/>
    <property type="match status" value="1"/>
</dbReference>
<keyword evidence="4" id="KW-1185">Reference proteome</keyword>
<keyword evidence="1" id="KW-0238">DNA-binding</keyword>
<comment type="caution">
    <text evidence="3">The sequence shown here is derived from an EMBL/GenBank/DDBJ whole genome shotgun (WGS) entry which is preliminary data.</text>
</comment>
<dbReference type="PANTHER" id="PTHR30405:SF26">
    <property type="entry name" value="TRANSPOSASE, PROBABLY IS605-TNPB FAMILY"/>
    <property type="match status" value="1"/>
</dbReference>
<reference evidence="3 4" key="1">
    <citation type="submission" date="2022-06" db="EMBL/GenBank/DDBJ databases">
        <title>Halogeometricum sp. a new haloarchaeum isolate from saline soil.</title>
        <authorList>
            <person name="Strakova D."/>
            <person name="Galisteo C."/>
            <person name="Sanchez-Porro C."/>
            <person name="Ventosa A."/>
        </authorList>
    </citation>
    <scope>NUCLEOTIDE SEQUENCE [LARGE SCALE GENOMIC DNA]</scope>
    <source>
        <strain evidence="4">S3BR25-2</strain>
    </source>
</reference>
<feature type="domain" description="Cas12f1-like TNB" evidence="2">
    <location>
        <begin position="294"/>
        <end position="356"/>
    </location>
</feature>
<dbReference type="InterPro" id="IPR010095">
    <property type="entry name" value="Cas12f1-like_TNB"/>
</dbReference>
<gene>
    <name evidence="3" type="ORF">NDI79_22430</name>
</gene>
<evidence type="ECO:0000259" key="2">
    <source>
        <dbReference type="Pfam" id="PF07282"/>
    </source>
</evidence>